<keyword evidence="3 7" id="KW-0812">Transmembrane</keyword>
<feature type="domain" description="Cytochrome c oxidase assembly factor 3 mitochondrial coiled-coil" evidence="8">
    <location>
        <begin position="328"/>
        <end position="375"/>
    </location>
</feature>
<keyword evidence="6 7" id="KW-0472">Membrane</keyword>
<keyword evidence="4 7" id="KW-1133">Transmembrane helix</keyword>
<dbReference type="Gene3D" id="3.40.30.10">
    <property type="entry name" value="Glutaredoxin"/>
    <property type="match status" value="1"/>
</dbReference>
<evidence type="ECO:0000259" key="8">
    <source>
        <dbReference type="Pfam" id="PF09813"/>
    </source>
</evidence>
<dbReference type="InterPro" id="IPR041752">
    <property type="entry name" value="Coa3"/>
</dbReference>
<organism evidence="9 10">
    <name type="scientific">Globodera pallida</name>
    <name type="common">Potato cyst nematode worm</name>
    <name type="synonym">Heterodera pallida</name>
    <dbReference type="NCBI Taxonomy" id="36090"/>
    <lineage>
        <taxon>Eukaryota</taxon>
        <taxon>Metazoa</taxon>
        <taxon>Ecdysozoa</taxon>
        <taxon>Nematoda</taxon>
        <taxon>Chromadorea</taxon>
        <taxon>Rhabditida</taxon>
        <taxon>Tylenchina</taxon>
        <taxon>Tylenchomorpha</taxon>
        <taxon>Tylenchoidea</taxon>
        <taxon>Heteroderidae</taxon>
        <taxon>Heteroderinae</taxon>
        <taxon>Globodera</taxon>
    </lineage>
</organism>
<dbReference type="GO" id="GO:0033617">
    <property type="term" value="P:mitochondrial respiratory chain complex IV assembly"/>
    <property type="evidence" value="ECO:0007669"/>
    <property type="project" value="UniProtKB-UniRule"/>
</dbReference>
<comment type="subcellular location">
    <subcellularLocation>
        <location evidence="1">Mitochondrion membrane</location>
        <topology evidence="1">Single-pass membrane protein</topology>
    </subcellularLocation>
</comment>
<comment type="subunit">
    <text evidence="7">Component of 250-400 kDa complexes called cytochrome oxidase assembly intermediates or COA complexes.</text>
</comment>
<feature type="transmembrane region" description="Helical" evidence="7">
    <location>
        <begin position="342"/>
        <end position="361"/>
    </location>
</feature>
<evidence type="ECO:0000256" key="5">
    <source>
        <dbReference type="ARBA" id="ARBA00023128"/>
    </source>
</evidence>
<accession>A0A183C5M0</accession>
<dbReference type="SUPFAM" id="SSF52833">
    <property type="entry name" value="Thioredoxin-like"/>
    <property type="match status" value="1"/>
</dbReference>
<name>A0A183C5M0_GLOPA</name>
<evidence type="ECO:0000313" key="10">
    <source>
        <dbReference type="WBParaSite" id="GPLIN_000816500"/>
    </source>
</evidence>
<protein>
    <recommendedName>
        <fullName evidence="7">Cytochrome c oxidase assembly factor 3</fullName>
    </recommendedName>
</protein>
<dbReference type="WBParaSite" id="GPLIN_000816500">
    <property type="protein sequence ID" value="GPLIN_000816500"/>
    <property type="gene ID" value="GPLIN_000816500"/>
</dbReference>
<dbReference type="Proteomes" id="UP000050741">
    <property type="component" value="Unassembled WGS sequence"/>
</dbReference>
<evidence type="ECO:0000256" key="1">
    <source>
        <dbReference type="ARBA" id="ARBA00004304"/>
    </source>
</evidence>
<dbReference type="AlphaFoldDB" id="A0A183C5M0"/>
<sequence>MSLKLSLFYDILCPRSWVFYQALQKKLPYWKTFREFTIDYVPVSSFFLHEKIYHIHPAAIISRKKDYMLRELYDICDFYGLRKGNFEVTYELYTRRTRLCLSFLNYLRLNRPEYYQKFLEKIWSDFWHKSASFNHTSHFFMAVNKRTARDMNARHLQLLFEERIVDIPWLRIDSVPGHEKLFGFTEILRLEMLDELMAQPYYNPLNHNVENPLYHPPDQEEKITLRVSGTGDFSISMQRFNQTSRFPIGNIFFLPINFNQRFGCAYIKRAYTDGPLTVRGRSPPAKKRATNPADEIARTKFELLEPAAFNELPRGQQRFVRQIDKSNRTRVRHQFALNYKMIRSGLLCLAMVIAIYIYTIWALRQETFLEEIDEEVAMEAQNST</sequence>
<evidence type="ECO:0000256" key="3">
    <source>
        <dbReference type="ARBA" id="ARBA00022692"/>
    </source>
</evidence>
<reference evidence="10" key="2">
    <citation type="submission" date="2016-06" db="UniProtKB">
        <authorList>
            <consortium name="WormBaseParasite"/>
        </authorList>
    </citation>
    <scope>IDENTIFICATION</scope>
</reference>
<dbReference type="Pfam" id="PF09813">
    <property type="entry name" value="Coa3_cc"/>
    <property type="match status" value="1"/>
</dbReference>
<keyword evidence="9" id="KW-1185">Reference proteome</keyword>
<dbReference type="InterPro" id="IPR036249">
    <property type="entry name" value="Thioredoxin-like_sf"/>
</dbReference>
<comment type="similarity">
    <text evidence="2 7">Belongs to the COA3 family.</text>
</comment>
<keyword evidence="5 7" id="KW-0496">Mitochondrion</keyword>
<evidence type="ECO:0000256" key="2">
    <source>
        <dbReference type="ARBA" id="ARBA00007035"/>
    </source>
</evidence>
<evidence type="ECO:0000313" key="9">
    <source>
        <dbReference type="Proteomes" id="UP000050741"/>
    </source>
</evidence>
<evidence type="ECO:0000256" key="4">
    <source>
        <dbReference type="ARBA" id="ARBA00022989"/>
    </source>
</evidence>
<reference evidence="9" key="1">
    <citation type="submission" date="2014-05" db="EMBL/GenBank/DDBJ databases">
        <title>The genome and life-stage specific transcriptomes of Globodera pallida elucidate key aspects of plant parasitism by a cyst nematode.</title>
        <authorList>
            <person name="Cotton J.A."/>
            <person name="Lilley C.J."/>
            <person name="Jones L.M."/>
            <person name="Kikuchi T."/>
            <person name="Reid A.J."/>
            <person name="Thorpe P."/>
            <person name="Tsai I.J."/>
            <person name="Beasley H."/>
            <person name="Blok V."/>
            <person name="Cock P.J.A."/>
            <person name="Van den Akker S.E."/>
            <person name="Holroyd N."/>
            <person name="Hunt M."/>
            <person name="Mantelin S."/>
            <person name="Naghra H."/>
            <person name="Pain A."/>
            <person name="Palomares-Rius J.E."/>
            <person name="Zarowiecki M."/>
            <person name="Berriman M."/>
            <person name="Jones J.T."/>
            <person name="Urwin P.E."/>
        </authorList>
    </citation>
    <scope>NUCLEOTIDE SEQUENCE [LARGE SCALE GENOMIC DNA]</scope>
    <source>
        <strain evidence="9">Lindley</strain>
    </source>
</reference>
<keyword evidence="7" id="KW-0999">Mitochondrion inner membrane</keyword>
<dbReference type="PANTHER" id="PTHR15642:SF3">
    <property type="entry name" value="CYTOCHROME C OXIDASE ASSEMBLY FACTOR 3 HOMOLOG, MITOCHONDRIAL"/>
    <property type="match status" value="1"/>
</dbReference>
<evidence type="ECO:0000256" key="6">
    <source>
        <dbReference type="ARBA" id="ARBA00023136"/>
    </source>
</evidence>
<dbReference type="PANTHER" id="PTHR15642">
    <property type="entry name" value="CYTOCHROME C OXIDASE ASSEMBLY FACTOR 3, MITOCHONDRIAL"/>
    <property type="match status" value="1"/>
</dbReference>
<dbReference type="InterPro" id="IPR018628">
    <property type="entry name" value="Coa3_CC"/>
</dbReference>
<proteinExistence type="inferred from homology"/>
<evidence type="ECO:0000256" key="7">
    <source>
        <dbReference type="RuleBase" id="RU367056"/>
    </source>
</evidence>
<comment type="function">
    <text evidence="7">Required for assembly of cytochrome c oxidase (complex IV).</text>
</comment>
<dbReference type="GO" id="GO:0005743">
    <property type="term" value="C:mitochondrial inner membrane"/>
    <property type="evidence" value="ECO:0007669"/>
    <property type="project" value="UniProtKB-UniRule"/>
</dbReference>